<organism evidence="2 3">
    <name type="scientific">Mesorhabditis spiculigera</name>
    <dbReference type="NCBI Taxonomy" id="96644"/>
    <lineage>
        <taxon>Eukaryota</taxon>
        <taxon>Metazoa</taxon>
        <taxon>Ecdysozoa</taxon>
        <taxon>Nematoda</taxon>
        <taxon>Chromadorea</taxon>
        <taxon>Rhabditida</taxon>
        <taxon>Rhabditina</taxon>
        <taxon>Rhabditomorpha</taxon>
        <taxon>Rhabditoidea</taxon>
        <taxon>Rhabditidae</taxon>
        <taxon>Mesorhabditinae</taxon>
        <taxon>Mesorhabditis</taxon>
    </lineage>
</organism>
<gene>
    <name evidence="2" type="ORF">MSPICULIGERA_LOCUS3106</name>
</gene>
<keyword evidence="3" id="KW-1185">Reference proteome</keyword>
<feature type="region of interest" description="Disordered" evidence="1">
    <location>
        <begin position="1"/>
        <end position="57"/>
    </location>
</feature>
<evidence type="ECO:0000313" key="3">
    <source>
        <dbReference type="Proteomes" id="UP001177023"/>
    </source>
</evidence>
<feature type="compositionally biased region" description="Low complexity" evidence="1">
    <location>
        <begin position="1"/>
        <end position="11"/>
    </location>
</feature>
<feature type="compositionally biased region" description="Low complexity" evidence="1">
    <location>
        <begin position="31"/>
        <end position="40"/>
    </location>
</feature>
<comment type="caution">
    <text evidence="2">The sequence shown here is derived from an EMBL/GenBank/DDBJ whole genome shotgun (WGS) entry which is preliminary data.</text>
</comment>
<protein>
    <submittedName>
        <fullName evidence="2">Uncharacterized protein</fullName>
    </submittedName>
</protein>
<dbReference type="AlphaFoldDB" id="A0AA36CAG3"/>
<feature type="non-terminal residue" evidence="2">
    <location>
        <position position="152"/>
    </location>
</feature>
<dbReference type="EMBL" id="CATQJA010000882">
    <property type="protein sequence ID" value="CAJ0564431.1"/>
    <property type="molecule type" value="Genomic_DNA"/>
</dbReference>
<name>A0AA36CAG3_9BILA</name>
<sequence>MTPSTPTTSTPMAVTHTALDPSTDHPVTEFAPSTTASSPTSPSPPTEKRPVSRNGVINEFPPANDGCLLCGRKEVDEPVHGQLLCGKHRRIYYADKKERHEEKTCTQACRELMHYLKLPPSSQRTYTAGLLRDHCCGLCRWSGTPLETAVQK</sequence>
<evidence type="ECO:0000256" key="1">
    <source>
        <dbReference type="SAM" id="MobiDB-lite"/>
    </source>
</evidence>
<dbReference type="Proteomes" id="UP001177023">
    <property type="component" value="Unassembled WGS sequence"/>
</dbReference>
<reference evidence="2" key="1">
    <citation type="submission" date="2023-06" db="EMBL/GenBank/DDBJ databases">
        <authorList>
            <person name="Delattre M."/>
        </authorList>
    </citation>
    <scope>NUCLEOTIDE SEQUENCE</scope>
    <source>
        <strain evidence="2">AF72</strain>
    </source>
</reference>
<proteinExistence type="predicted"/>
<evidence type="ECO:0000313" key="2">
    <source>
        <dbReference type="EMBL" id="CAJ0564431.1"/>
    </source>
</evidence>
<accession>A0AA36CAG3</accession>